<dbReference type="KEGG" id="tbd:Tbd_1089"/>
<keyword evidence="14" id="KW-0282">Flagellum</keyword>
<evidence type="ECO:0000313" key="15">
    <source>
        <dbReference type="Proteomes" id="UP000008291"/>
    </source>
</evidence>
<dbReference type="GO" id="GO:0006935">
    <property type="term" value="P:chemotaxis"/>
    <property type="evidence" value="ECO:0007669"/>
    <property type="project" value="UniProtKB-KW"/>
</dbReference>
<dbReference type="GO" id="GO:0009425">
    <property type="term" value="C:bacterial-type flagellum basal body"/>
    <property type="evidence" value="ECO:0007669"/>
    <property type="project" value="UniProtKB-SubCell"/>
</dbReference>
<keyword evidence="8" id="KW-0472">Membrane</keyword>
<gene>
    <name evidence="14" type="ordered locus">Tbd_1089</name>
</gene>
<dbReference type="PRINTS" id="PR00954">
    <property type="entry name" value="FLGMOTORFLIG"/>
</dbReference>
<evidence type="ECO:0000256" key="7">
    <source>
        <dbReference type="ARBA" id="ARBA00022779"/>
    </source>
</evidence>
<dbReference type="Proteomes" id="UP000008291">
    <property type="component" value="Chromosome"/>
</dbReference>
<dbReference type="Pfam" id="PF01706">
    <property type="entry name" value="FliG_C"/>
    <property type="match status" value="1"/>
</dbReference>
<dbReference type="GO" id="GO:0003774">
    <property type="term" value="F:cytoskeletal motor activity"/>
    <property type="evidence" value="ECO:0007669"/>
    <property type="project" value="InterPro"/>
</dbReference>
<keyword evidence="6" id="KW-0145">Chemotaxis</keyword>
<dbReference type="SUPFAM" id="SSF48029">
    <property type="entry name" value="FliG"/>
    <property type="match status" value="2"/>
</dbReference>
<proteinExistence type="inferred from homology"/>
<dbReference type="InterPro" id="IPR000090">
    <property type="entry name" value="Flg_Motor_Flig"/>
</dbReference>
<evidence type="ECO:0000256" key="10">
    <source>
        <dbReference type="ARBA" id="ARBA00025598"/>
    </source>
</evidence>
<dbReference type="GO" id="GO:0071973">
    <property type="term" value="P:bacterial-type flagellum-dependent cell motility"/>
    <property type="evidence" value="ECO:0007669"/>
    <property type="project" value="InterPro"/>
</dbReference>
<reference evidence="14 15" key="1">
    <citation type="journal article" date="2006" name="J. Bacteriol.">
        <title>The genome sequence of the obligately chemolithoautotrophic, facultatively anaerobic bacterium Thiobacillus denitrificans.</title>
        <authorList>
            <person name="Beller H.R."/>
            <person name="Chain P.S."/>
            <person name="Letain T.E."/>
            <person name="Chakicherla A."/>
            <person name="Larimer F.W."/>
            <person name="Richardson P.M."/>
            <person name="Coleman M.A."/>
            <person name="Wood A.P."/>
            <person name="Kelly D.P."/>
        </authorList>
    </citation>
    <scope>NUCLEOTIDE SEQUENCE [LARGE SCALE GENOMIC DNA]</scope>
    <source>
        <strain evidence="14 15">ATCC 25259</strain>
    </source>
</reference>
<comment type="function">
    <text evidence="10">FliG is one of three proteins (FliG, FliN, FliM) that forms the rotor-mounted switch complex (C ring), located at the base of the basal body. This complex interacts with the CheY and CheZ chemotaxis proteins, in addition to contacting components of the motor that determine the direction of flagellar rotation.</text>
</comment>
<evidence type="ECO:0000256" key="5">
    <source>
        <dbReference type="ARBA" id="ARBA00022475"/>
    </source>
</evidence>
<dbReference type="InterPro" id="IPR011002">
    <property type="entry name" value="FliG_a-hlx"/>
</dbReference>
<dbReference type="Pfam" id="PF14842">
    <property type="entry name" value="FliG_N"/>
    <property type="match status" value="1"/>
</dbReference>
<keyword evidence="15" id="KW-1185">Reference proteome</keyword>
<evidence type="ECO:0000259" key="13">
    <source>
        <dbReference type="Pfam" id="PF14842"/>
    </source>
</evidence>
<keyword evidence="7" id="KW-0283">Flagellar rotation</keyword>
<evidence type="ECO:0000256" key="8">
    <source>
        <dbReference type="ARBA" id="ARBA00023136"/>
    </source>
</evidence>
<keyword evidence="5" id="KW-1003">Cell membrane</keyword>
<comment type="subcellular location">
    <subcellularLocation>
        <location evidence="1">Bacterial flagellum basal body</location>
    </subcellularLocation>
    <subcellularLocation>
        <location evidence="2">Cell membrane</location>
        <topology evidence="2">Peripheral membrane protein</topology>
        <orientation evidence="2">Cytoplasmic side</orientation>
    </subcellularLocation>
</comment>
<dbReference type="Pfam" id="PF14841">
    <property type="entry name" value="FliG_M"/>
    <property type="match status" value="1"/>
</dbReference>
<dbReference type="GO" id="GO:0005886">
    <property type="term" value="C:plasma membrane"/>
    <property type="evidence" value="ECO:0007669"/>
    <property type="project" value="UniProtKB-SubCell"/>
</dbReference>
<keyword evidence="14" id="KW-0966">Cell projection</keyword>
<evidence type="ECO:0000256" key="6">
    <source>
        <dbReference type="ARBA" id="ARBA00022500"/>
    </source>
</evidence>
<dbReference type="InterPro" id="IPR032779">
    <property type="entry name" value="FliG_M"/>
</dbReference>
<keyword evidence="9" id="KW-0975">Bacterial flagellum</keyword>
<evidence type="ECO:0000256" key="1">
    <source>
        <dbReference type="ARBA" id="ARBA00004117"/>
    </source>
</evidence>
<evidence type="ECO:0000256" key="9">
    <source>
        <dbReference type="ARBA" id="ARBA00023143"/>
    </source>
</evidence>
<name>Q3SJV7_THIDA</name>
<feature type="domain" description="Flagellar motor switch protein FliG N-terminal" evidence="13">
    <location>
        <begin position="9"/>
        <end position="104"/>
    </location>
</feature>
<feature type="domain" description="Flagellar motor switch protein FliG C-terminal" evidence="11">
    <location>
        <begin position="213"/>
        <end position="317"/>
    </location>
</feature>
<evidence type="ECO:0000256" key="4">
    <source>
        <dbReference type="ARBA" id="ARBA00021870"/>
    </source>
</evidence>
<dbReference type="AlphaFoldDB" id="Q3SJV7"/>
<dbReference type="eggNOG" id="COG1536">
    <property type="taxonomic scope" value="Bacteria"/>
</dbReference>
<accession>Q3SJV7</accession>
<evidence type="ECO:0000256" key="2">
    <source>
        <dbReference type="ARBA" id="ARBA00004413"/>
    </source>
</evidence>
<keyword evidence="14" id="KW-0969">Cilium</keyword>
<dbReference type="InterPro" id="IPR028263">
    <property type="entry name" value="FliG_N"/>
</dbReference>
<organism evidence="14 15">
    <name type="scientific">Thiobacillus denitrificans (strain ATCC 25259 / T1)</name>
    <dbReference type="NCBI Taxonomy" id="292415"/>
    <lineage>
        <taxon>Bacteria</taxon>
        <taxon>Pseudomonadati</taxon>
        <taxon>Pseudomonadota</taxon>
        <taxon>Betaproteobacteria</taxon>
        <taxon>Nitrosomonadales</taxon>
        <taxon>Thiobacillaceae</taxon>
        <taxon>Thiobacillus</taxon>
    </lineage>
</organism>
<evidence type="ECO:0000259" key="11">
    <source>
        <dbReference type="Pfam" id="PF01706"/>
    </source>
</evidence>
<dbReference type="Gene3D" id="1.10.220.30">
    <property type="match status" value="3"/>
</dbReference>
<comment type="similarity">
    <text evidence="3">Belongs to the FliG family.</text>
</comment>
<dbReference type="PANTHER" id="PTHR30534:SF0">
    <property type="entry name" value="FLAGELLAR MOTOR SWITCH PROTEIN FLIG"/>
    <property type="match status" value="1"/>
</dbReference>
<dbReference type="PANTHER" id="PTHR30534">
    <property type="entry name" value="FLAGELLAR MOTOR SWITCH PROTEIN FLIG"/>
    <property type="match status" value="1"/>
</dbReference>
<dbReference type="InterPro" id="IPR023087">
    <property type="entry name" value="Flg_Motor_Flig_C"/>
</dbReference>
<sequence>MDARMSQAGTQKAAALLLALGEEATAAVLRYLSPLEVGRLGAAMRELEVLPRERVREILRDYHAEAAEQTGFAADTGRFLDETLKRALSPERAQMLLQRLGAGTAQALEKLAWREPTEIAGLLETQPPQLIAVVCARLPRDVAAAVLELLPGKTRADTLSSLAHSDVPDGDMLGELDDWLATLDQGESAQGEAAAARLLGQMSPGSVEAALSQLDQNDAGLAARLRARNLVFEDLVRLPEPGRKAFLRNVGARTLLHALKGSDGRVFAALAAVMSPTAARRMKDDLDTLGAVPVTAIQAAQDEAGATLRRLVAEGAIDYPEEETV</sequence>
<evidence type="ECO:0000313" key="14">
    <source>
        <dbReference type="EMBL" id="AAZ97042.1"/>
    </source>
</evidence>
<feature type="domain" description="Flagellar motor switch protein FliG middle" evidence="12">
    <location>
        <begin position="116"/>
        <end position="183"/>
    </location>
</feature>
<protein>
    <recommendedName>
        <fullName evidence="4">Flagellar motor switch protein FliG</fullName>
    </recommendedName>
</protein>
<evidence type="ECO:0000259" key="12">
    <source>
        <dbReference type="Pfam" id="PF14841"/>
    </source>
</evidence>
<evidence type="ECO:0000256" key="3">
    <source>
        <dbReference type="ARBA" id="ARBA00010299"/>
    </source>
</evidence>
<dbReference type="STRING" id="292415.Tbd_1089"/>
<dbReference type="EMBL" id="CP000116">
    <property type="protein sequence ID" value="AAZ97042.1"/>
    <property type="molecule type" value="Genomic_DNA"/>
</dbReference>
<dbReference type="HOGENOM" id="CLU_862750_0_0_4"/>